<sequence length="196" mass="22846">MATITSLPPELLTKILSCLNFSDLSRFECHDLECVTLEIIRQHCLDKNHQNPSMSPLLDATGRPLSLSIFRVSRVNAQWREICLRIIFKEDSMQWKGEKRKKILLALLDAETSIRWYEKEEAERRKRVKEAVQKREAELARRKEQGERSDTDLDGTVPIWVVLPFGPVICCVWMLALLVKRKIYDPVSRTLAIWAR</sequence>
<feature type="domain" description="F-box" evidence="2">
    <location>
        <begin position="1"/>
        <end position="28"/>
    </location>
</feature>
<feature type="transmembrane region" description="Helical" evidence="1">
    <location>
        <begin position="157"/>
        <end position="179"/>
    </location>
</feature>
<dbReference type="AlphaFoldDB" id="A0AAN8I388"/>
<evidence type="ECO:0000313" key="4">
    <source>
        <dbReference type="Proteomes" id="UP001316803"/>
    </source>
</evidence>
<dbReference type="EMBL" id="JAKLMC020000030">
    <property type="protein sequence ID" value="KAK5950029.1"/>
    <property type="molecule type" value="Genomic_DNA"/>
</dbReference>
<proteinExistence type="predicted"/>
<accession>A0AAN8I388</accession>
<dbReference type="Pfam" id="PF00646">
    <property type="entry name" value="F-box"/>
    <property type="match status" value="1"/>
</dbReference>
<protein>
    <recommendedName>
        <fullName evidence="2">F-box domain-containing protein</fullName>
    </recommendedName>
</protein>
<name>A0AAN8I388_9EURO</name>
<evidence type="ECO:0000313" key="3">
    <source>
        <dbReference type="EMBL" id="KAK5950029.1"/>
    </source>
</evidence>
<evidence type="ECO:0000256" key="1">
    <source>
        <dbReference type="SAM" id="Phobius"/>
    </source>
</evidence>
<dbReference type="Proteomes" id="UP001316803">
    <property type="component" value="Unassembled WGS sequence"/>
</dbReference>
<evidence type="ECO:0000259" key="2">
    <source>
        <dbReference type="PROSITE" id="PS50181"/>
    </source>
</evidence>
<comment type="caution">
    <text evidence="3">The sequence shown here is derived from an EMBL/GenBank/DDBJ whole genome shotgun (WGS) entry which is preliminary data.</text>
</comment>
<keyword evidence="1" id="KW-1133">Transmembrane helix</keyword>
<organism evidence="3 4">
    <name type="scientific">Knufia fluminis</name>
    <dbReference type="NCBI Taxonomy" id="191047"/>
    <lineage>
        <taxon>Eukaryota</taxon>
        <taxon>Fungi</taxon>
        <taxon>Dikarya</taxon>
        <taxon>Ascomycota</taxon>
        <taxon>Pezizomycotina</taxon>
        <taxon>Eurotiomycetes</taxon>
        <taxon>Chaetothyriomycetidae</taxon>
        <taxon>Chaetothyriales</taxon>
        <taxon>Trichomeriaceae</taxon>
        <taxon>Knufia</taxon>
    </lineage>
</organism>
<keyword evidence="1" id="KW-0812">Transmembrane</keyword>
<gene>
    <name evidence="3" type="ORF">OHC33_008990</name>
</gene>
<dbReference type="PROSITE" id="PS50181">
    <property type="entry name" value="FBOX"/>
    <property type="match status" value="1"/>
</dbReference>
<dbReference type="InterPro" id="IPR001810">
    <property type="entry name" value="F-box_dom"/>
</dbReference>
<keyword evidence="1" id="KW-0472">Membrane</keyword>
<keyword evidence="4" id="KW-1185">Reference proteome</keyword>
<reference evidence="3 4" key="1">
    <citation type="submission" date="2022-12" db="EMBL/GenBank/DDBJ databases">
        <title>Genomic features and morphological characterization of a novel Knufia sp. strain isolated from spacecraft assembly facility.</title>
        <authorList>
            <person name="Teixeira M."/>
            <person name="Chander A.M."/>
            <person name="Stajich J.E."/>
            <person name="Venkateswaran K."/>
        </authorList>
    </citation>
    <scope>NUCLEOTIDE SEQUENCE [LARGE SCALE GENOMIC DNA]</scope>
    <source>
        <strain evidence="3 4">FJI-L2-BK-P2</strain>
    </source>
</reference>